<reference evidence="6" key="1">
    <citation type="submission" date="2019-02" db="EMBL/GenBank/DDBJ databases">
        <authorList>
            <person name="Gruber-Vodicka R. H."/>
            <person name="Seah K. B. B."/>
        </authorList>
    </citation>
    <scope>NUCLEOTIDE SEQUENCE</scope>
    <source>
        <strain evidence="6">BECK_BY7</strain>
    </source>
</reference>
<evidence type="ECO:0000313" key="6">
    <source>
        <dbReference type="EMBL" id="VFK25114.1"/>
    </source>
</evidence>
<dbReference type="PRINTS" id="PR00505">
    <property type="entry name" value="D12N6MTFRASE"/>
</dbReference>
<dbReference type="GO" id="GO:0009307">
    <property type="term" value="P:DNA restriction-modification system"/>
    <property type="evidence" value="ECO:0007669"/>
    <property type="project" value="InterPro"/>
</dbReference>
<dbReference type="AlphaFoldDB" id="A0A450X6Z1"/>
<dbReference type="GO" id="GO:0043565">
    <property type="term" value="F:sequence-specific DNA binding"/>
    <property type="evidence" value="ECO:0007669"/>
    <property type="project" value="TreeGrafter"/>
</dbReference>
<evidence type="ECO:0000256" key="4">
    <source>
        <dbReference type="ARBA" id="ARBA00022691"/>
    </source>
</evidence>
<dbReference type="Pfam" id="PF02086">
    <property type="entry name" value="MethyltransfD12"/>
    <property type="match status" value="1"/>
</dbReference>
<dbReference type="PROSITE" id="PS00092">
    <property type="entry name" value="N6_MTASE"/>
    <property type="match status" value="1"/>
</dbReference>
<dbReference type="EC" id="2.1.1.72" evidence="1"/>
<dbReference type="EMBL" id="CAADFN010000217">
    <property type="protein sequence ID" value="VFK25114.1"/>
    <property type="molecule type" value="Genomic_DNA"/>
</dbReference>
<dbReference type="SUPFAM" id="SSF53335">
    <property type="entry name" value="S-adenosyl-L-methionine-dependent methyltransferases"/>
    <property type="match status" value="1"/>
</dbReference>
<keyword evidence="4" id="KW-0949">S-adenosyl-L-methionine</keyword>
<keyword evidence="3" id="KW-0808">Transferase</keyword>
<dbReference type="PIRSF" id="PIRSF000398">
    <property type="entry name" value="M_m6A_EcoRV"/>
    <property type="match status" value="1"/>
</dbReference>
<dbReference type="GO" id="GO:0009007">
    <property type="term" value="F:site-specific DNA-methyltransferase (adenine-specific) activity"/>
    <property type="evidence" value="ECO:0007669"/>
    <property type="project" value="UniProtKB-EC"/>
</dbReference>
<dbReference type="GO" id="GO:1904047">
    <property type="term" value="F:S-adenosyl-L-methionine binding"/>
    <property type="evidence" value="ECO:0007669"/>
    <property type="project" value="TreeGrafter"/>
</dbReference>
<sequence>MAERWEDLESRHWLHLMNYMTNVRRPILRYYGGKWNMAPWIIANMPPHKVYVEPFAGAANVMLRKPPVNLDVLGDLQGRMINVFRVLQDRKSAKKLARLLRTTPYSETEFEHCHAVSNDPVEDARRTIVVSMQGHAGVAAAGKKRSGFRRVKNPRGVGPARTWSHVWEYVTDWSDRLRGVVLERKDALTIIDYYDGPDTVIYADPPYLRYSRTHGERVYEYEMEESEHRKLAECLGKAQGTVLVSGYRTTLYDRLYTDWQRYEKTVVGYRGREVTECLWVNRPGNRQLGLF</sequence>
<gene>
    <name evidence="6" type="ORF">BECKLFY1418C_GA0070996_12172</name>
</gene>
<dbReference type="PANTHER" id="PTHR30481:SF4">
    <property type="entry name" value="SITE-SPECIFIC DNA-METHYLTRANSFERASE (ADENINE-SPECIFIC)"/>
    <property type="match status" value="1"/>
</dbReference>
<dbReference type="InterPro" id="IPR012327">
    <property type="entry name" value="MeTrfase_D12"/>
</dbReference>
<dbReference type="Gene3D" id="3.40.50.150">
    <property type="entry name" value="Vaccinia Virus protein VP39"/>
    <property type="match status" value="2"/>
</dbReference>
<dbReference type="GO" id="GO:0032259">
    <property type="term" value="P:methylation"/>
    <property type="evidence" value="ECO:0007669"/>
    <property type="project" value="UniProtKB-KW"/>
</dbReference>
<evidence type="ECO:0000256" key="1">
    <source>
        <dbReference type="ARBA" id="ARBA00011900"/>
    </source>
</evidence>
<evidence type="ECO:0000256" key="3">
    <source>
        <dbReference type="ARBA" id="ARBA00022679"/>
    </source>
</evidence>
<accession>A0A450X6Z1</accession>
<name>A0A450X6Z1_9GAMM</name>
<protein>
    <recommendedName>
        <fullName evidence="1">site-specific DNA-methyltransferase (adenine-specific)</fullName>
        <ecNumber evidence="1">2.1.1.72</ecNumber>
    </recommendedName>
</protein>
<organism evidence="6">
    <name type="scientific">Candidatus Kentrum sp. LFY</name>
    <dbReference type="NCBI Taxonomy" id="2126342"/>
    <lineage>
        <taxon>Bacteria</taxon>
        <taxon>Pseudomonadati</taxon>
        <taxon>Pseudomonadota</taxon>
        <taxon>Gammaproteobacteria</taxon>
        <taxon>Candidatus Kentrum</taxon>
    </lineage>
</organism>
<evidence type="ECO:0000256" key="5">
    <source>
        <dbReference type="ARBA" id="ARBA00047942"/>
    </source>
</evidence>
<keyword evidence="2 6" id="KW-0489">Methyltransferase</keyword>
<dbReference type="InterPro" id="IPR029063">
    <property type="entry name" value="SAM-dependent_MTases_sf"/>
</dbReference>
<evidence type="ECO:0000256" key="2">
    <source>
        <dbReference type="ARBA" id="ARBA00022603"/>
    </source>
</evidence>
<dbReference type="InterPro" id="IPR002052">
    <property type="entry name" value="DNA_methylase_N6_adenine_CS"/>
</dbReference>
<dbReference type="InterPro" id="IPR012263">
    <property type="entry name" value="M_m6A_EcoRV"/>
</dbReference>
<dbReference type="GO" id="GO:0006298">
    <property type="term" value="P:mismatch repair"/>
    <property type="evidence" value="ECO:0007669"/>
    <property type="project" value="TreeGrafter"/>
</dbReference>
<dbReference type="PANTHER" id="PTHR30481">
    <property type="entry name" value="DNA ADENINE METHYLASE"/>
    <property type="match status" value="1"/>
</dbReference>
<comment type="catalytic activity">
    <reaction evidence="5">
        <text>a 2'-deoxyadenosine in DNA + S-adenosyl-L-methionine = an N(6)-methyl-2'-deoxyadenosine in DNA + S-adenosyl-L-homocysteine + H(+)</text>
        <dbReference type="Rhea" id="RHEA:15197"/>
        <dbReference type="Rhea" id="RHEA-COMP:12418"/>
        <dbReference type="Rhea" id="RHEA-COMP:12419"/>
        <dbReference type="ChEBI" id="CHEBI:15378"/>
        <dbReference type="ChEBI" id="CHEBI:57856"/>
        <dbReference type="ChEBI" id="CHEBI:59789"/>
        <dbReference type="ChEBI" id="CHEBI:90615"/>
        <dbReference type="ChEBI" id="CHEBI:90616"/>
        <dbReference type="EC" id="2.1.1.72"/>
    </reaction>
</comment>
<proteinExistence type="predicted"/>